<organism evidence="1">
    <name type="scientific">marine sediment metagenome</name>
    <dbReference type="NCBI Taxonomy" id="412755"/>
    <lineage>
        <taxon>unclassified sequences</taxon>
        <taxon>metagenomes</taxon>
        <taxon>ecological metagenomes</taxon>
    </lineage>
</organism>
<accession>X1KCL4</accession>
<comment type="caution">
    <text evidence="1">The sequence shown here is derived from an EMBL/GenBank/DDBJ whole genome shotgun (WGS) entry which is preliminary data.</text>
</comment>
<proteinExistence type="predicted"/>
<dbReference type="EMBL" id="BARV01011142">
    <property type="protein sequence ID" value="GAI04368.1"/>
    <property type="molecule type" value="Genomic_DNA"/>
</dbReference>
<protein>
    <submittedName>
        <fullName evidence="1">Uncharacterized protein</fullName>
    </submittedName>
</protein>
<reference evidence="1" key="1">
    <citation type="journal article" date="2014" name="Front. Microbiol.">
        <title>High frequency of phylogenetically diverse reductive dehalogenase-homologous genes in deep subseafloor sedimentary metagenomes.</title>
        <authorList>
            <person name="Kawai M."/>
            <person name="Futagami T."/>
            <person name="Toyoda A."/>
            <person name="Takaki Y."/>
            <person name="Nishi S."/>
            <person name="Hori S."/>
            <person name="Arai W."/>
            <person name="Tsubouchi T."/>
            <person name="Morono Y."/>
            <person name="Uchiyama I."/>
            <person name="Ito T."/>
            <person name="Fujiyama A."/>
            <person name="Inagaki F."/>
            <person name="Takami H."/>
        </authorList>
    </citation>
    <scope>NUCLEOTIDE SEQUENCE</scope>
    <source>
        <strain evidence="1">Expedition CK06-06</strain>
    </source>
</reference>
<gene>
    <name evidence="1" type="ORF">S06H3_21265</name>
</gene>
<dbReference type="AlphaFoldDB" id="X1KCL4"/>
<sequence length="55" mass="6501">MERFAQTSLYYDWLTEEGYPPGLSVLSDLSDEEIVSFIRYIIKRWENELEKVAGI</sequence>
<evidence type="ECO:0000313" key="1">
    <source>
        <dbReference type="EMBL" id="GAI04368.1"/>
    </source>
</evidence>
<name>X1KCL4_9ZZZZ</name>